<dbReference type="InterPro" id="IPR051961">
    <property type="entry name" value="Fungal_Metabolite_Diox"/>
</dbReference>
<dbReference type="GO" id="GO:0051213">
    <property type="term" value="F:dioxygenase activity"/>
    <property type="evidence" value="ECO:0007669"/>
    <property type="project" value="UniProtKB-KW"/>
</dbReference>
<dbReference type="Pfam" id="PF05721">
    <property type="entry name" value="PhyH"/>
    <property type="match status" value="1"/>
</dbReference>
<keyword evidence="2" id="KW-1133">Transmembrane helix</keyword>
<sequence>MTGAICLFSRRERIVTSSEARRIARLPSTFTPWNPSPSFASKPCFSSSRPSQISFRFSLPHGFVASSSAASLPVTALGLFLRVSPRVSSPRFSPSSTFSSRASLPAPASLPYFPALSTSACVLSEASFSSVFCARFSSSTSSPSGQAATAAAAGRAAAAAAKRREERRSRERWMKLQKGAKLGGGLAAALALSAGSIVWFLASVKRRHPPPPLDPQVSLPSPLTDKLCLSPVPLSSLLASVPSSVSSSSSSASACCGSCSVDASSSSSSLRTFPNVFPSARALDELCRKYPSFPASKAVILQAASHVVPVEYHLHLRDAFCRYLSLRLAEVCGQEKGNECSGKQCGLTVESVRETMRELWGVLGVEGSETTGDNAGNAFFSLINFDKEIETFLSRLSAASSPPSACCAASSPSFCGSSSCVAEFVESVREKISDVLVTNWQRQRYFDPLTFKRSALVRRISHEAAGRDVGTPAPPYSYADVDLPLLARCTSPSPSSFSPSSSFSSSSSLFSSIVSFFVRPFVTRVSSVRAVPEDDAPLSSSSSSSSSSSLSSEPVFLGTHEIQKAVENLKEFGVCIIRNGLTRQQLEVLQRTLHTDEAMAISSAMAMQEEDPNVWCTRPTTGRLHCLLRGTLLEAPLVDAQRVWMPLVFSYLPCEGRGAYTPEPDETLTKVWKTKGPRGEGRPAGDAGKLENSRGGDEIDDGEADPKKGLLAVSKLGKRVYVSDMQSVDADPLAITQPWHRDTSARGLTVLVPLCDITEANGPTELLPRSHTLCPSKPLGWRAQAGLWRAFLSSLFCESGGSWRPTLKAGDLLIYDSRVVHRGLGNNTWHSRPVLAFRYDYEDQPPPGEYAKRWKSQRTFLFGRAVERLLGLYNQL</sequence>
<name>A0A0F7UM13_NEOCL</name>
<accession>A0A0F7UM13</accession>
<evidence type="ECO:0000256" key="2">
    <source>
        <dbReference type="SAM" id="Phobius"/>
    </source>
</evidence>
<feature type="compositionally biased region" description="Basic and acidic residues" evidence="1">
    <location>
        <begin position="677"/>
        <end position="697"/>
    </location>
</feature>
<evidence type="ECO:0000313" key="3">
    <source>
        <dbReference type="EMBL" id="CEL70026.1"/>
    </source>
</evidence>
<keyword evidence="2" id="KW-0812">Transmembrane</keyword>
<evidence type="ECO:0000256" key="1">
    <source>
        <dbReference type="SAM" id="MobiDB-lite"/>
    </source>
</evidence>
<dbReference type="PANTHER" id="PTHR37563">
    <property type="entry name" value="PHYTANOYL-COA DIOXYGENASE FAMILY PROTEIN (AFU_ORTHOLOGUE AFUA_2G03330)"/>
    <property type="match status" value="1"/>
</dbReference>
<feature type="region of interest" description="Disordered" evidence="1">
    <location>
        <begin position="671"/>
        <end position="705"/>
    </location>
</feature>
<proteinExistence type="predicted"/>
<dbReference type="PANTHER" id="PTHR37563:SF2">
    <property type="entry name" value="PHYTANOYL-COA DIOXYGENASE FAMILY PROTEIN (AFU_ORTHOLOGUE AFUA_2G03330)"/>
    <property type="match status" value="1"/>
</dbReference>
<feature type="transmembrane region" description="Helical" evidence="2">
    <location>
        <begin position="182"/>
        <end position="202"/>
    </location>
</feature>
<keyword evidence="3" id="KW-0223">Dioxygenase</keyword>
<dbReference type="AlphaFoldDB" id="A0A0F7UM13"/>
<keyword evidence="3" id="KW-0560">Oxidoreductase</keyword>
<reference evidence="3" key="1">
    <citation type="journal article" date="2015" name="PLoS ONE">
        <title>Comprehensive Evaluation of Toxoplasma gondii VEG and Neospora caninum LIV Genomes with Tachyzoite Stage Transcriptome and Proteome Defines Novel Transcript Features.</title>
        <authorList>
            <person name="Ramaprasad A."/>
            <person name="Mourier T."/>
            <person name="Naeem R."/>
            <person name="Malas T.B."/>
            <person name="Moussa E."/>
            <person name="Panigrahi A."/>
            <person name="Vermont S.J."/>
            <person name="Otto T.D."/>
            <person name="Wastling J."/>
            <person name="Pain A."/>
        </authorList>
    </citation>
    <scope>NUCLEOTIDE SEQUENCE</scope>
    <source>
        <strain evidence="3">Liverpool</strain>
    </source>
</reference>
<dbReference type="EMBL" id="LN714486">
    <property type="protein sequence ID" value="CEL70026.1"/>
    <property type="molecule type" value="Genomic_DNA"/>
</dbReference>
<dbReference type="SUPFAM" id="SSF51197">
    <property type="entry name" value="Clavaminate synthase-like"/>
    <property type="match status" value="1"/>
</dbReference>
<protein>
    <submittedName>
        <fullName evidence="3">Phytanoyl-CoA dioxygenase (PhyH) superfamily protein</fullName>
    </submittedName>
</protein>
<organism evidence="3">
    <name type="scientific">Neospora caninum (strain Liverpool)</name>
    <dbReference type="NCBI Taxonomy" id="572307"/>
    <lineage>
        <taxon>Eukaryota</taxon>
        <taxon>Sar</taxon>
        <taxon>Alveolata</taxon>
        <taxon>Apicomplexa</taxon>
        <taxon>Conoidasida</taxon>
        <taxon>Coccidia</taxon>
        <taxon>Eucoccidiorida</taxon>
        <taxon>Eimeriorina</taxon>
        <taxon>Sarcocystidae</taxon>
        <taxon>Neospora</taxon>
    </lineage>
</organism>
<keyword evidence="2" id="KW-0472">Membrane</keyword>
<dbReference type="Gene3D" id="2.60.120.620">
    <property type="entry name" value="q2cbj1_9rhob like domain"/>
    <property type="match status" value="1"/>
</dbReference>
<dbReference type="InterPro" id="IPR008775">
    <property type="entry name" value="Phytyl_CoA_dOase-like"/>
</dbReference>
<gene>
    <name evidence="3" type="ORF">BN1204_057170</name>
</gene>